<name>A0A5C8HWI4_9MICO</name>
<dbReference type="OrthoDB" id="4481055at2"/>
<feature type="transmembrane region" description="Helical" evidence="1">
    <location>
        <begin position="117"/>
        <end position="136"/>
    </location>
</feature>
<evidence type="ECO:0000313" key="3">
    <source>
        <dbReference type="Proteomes" id="UP000321949"/>
    </source>
</evidence>
<keyword evidence="1" id="KW-1133">Transmembrane helix</keyword>
<feature type="transmembrane region" description="Helical" evidence="1">
    <location>
        <begin position="12"/>
        <end position="36"/>
    </location>
</feature>
<evidence type="ECO:0000313" key="2">
    <source>
        <dbReference type="EMBL" id="TXK09184.1"/>
    </source>
</evidence>
<sequence>MREVGRRGVRGTLLVLTAFTALTATAGGVTLMWGSLSGASSVLVPPAEYLQGSPFGDYLVPGMLLVVGIGGTHALAFVAWLRRRRWAPLAAVVAGYACLLWIFVQMVVIPFSALQALYFGIGCLEIGLVLLALGVWPSRTG</sequence>
<gene>
    <name evidence="2" type="ORF">FVP74_11765</name>
</gene>
<keyword evidence="1" id="KW-0472">Membrane</keyword>
<feature type="transmembrane region" description="Helical" evidence="1">
    <location>
        <begin position="88"/>
        <end position="111"/>
    </location>
</feature>
<reference evidence="2 3" key="1">
    <citation type="submission" date="2019-08" db="EMBL/GenBank/DDBJ databases">
        <authorList>
            <person name="Dong K."/>
        </authorList>
    </citation>
    <scope>NUCLEOTIDE SEQUENCE [LARGE SCALE GENOMIC DNA]</scope>
    <source>
        <strain evidence="2 3">K-1</strain>
    </source>
</reference>
<keyword evidence="1" id="KW-0812">Transmembrane</keyword>
<comment type="caution">
    <text evidence="2">The sequence shown here is derived from an EMBL/GenBank/DDBJ whole genome shotgun (WGS) entry which is preliminary data.</text>
</comment>
<accession>A0A5C8HWI4</accession>
<keyword evidence="3" id="KW-1185">Reference proteome</keyword>
<evidence type="ECO:0000256" key="1">
    <source>
        <dbReference type="SAM" id="Phobius"/>
    </source>
</evidence>
<protein>
    <recommendedName>
        <fullName evidence="4">DUF4345 domain-containing protein</fullName>
    </recommendedName>
</protein>
<dbReference type="RefSeq" id="WP_147049987.1">
    <property type="nucleotide sequence ID" value="NZ_BKAH01000004.1"/>
</dbReference>
<feature type="transmembrane region" description="Helical" evidence="1">
    <location>
        <begin position="58"/>
        <end position="81"/>
    </location>
</feature>
<dbReference type="Proteomes" id="UP000321949">
    <property type="component" value="Unassembled WGS sequence"/>
</dbReference>
<dbReference type="EMBL" id="VRSX01000005">
    <property type="protein sequence ID" value="TXK09184.1"/>
    <property type="molecule type" value="Genomic_DNA"/>
</dbReference>
<proteinExistence type="predicted"/>
<organism evidence="2 3">
    <name type="scientific">Microbacterium saccharophilum</name>
    <dbReference type="NCBI Taxonomy" id="1213358"/>
    <lineage>
        <taxon>Bacteria</taxon>
        <taxon>Bacillati</taxon>
        <taxon>Actinomycetota</taxon>
        <taxon>Actinomycetes</taxon>
        <taxon>Micrococcales</taxon>
        <taxon>Microbacteriaceae</taxon>
        <taxon>Microbacterium</taxon>
    </lineage>
</organism>
<evidence type="ECO:0008006" key="4">
    <source>
        <dbReference type="Google" id="ProtNLM"/>
    </source>
</evidence>
<dbReference type="AlphaFoldDB" id="A0A5C8HWI4"/>